<proteinExistence type="predicted"/>
<protein>
    <submittedName>
        <fullName evidence="1">Uncharacterized protein</fullName>
    </submittedName>
</protein>
<keyword evidence="2" id="KW-1185">Reference proteome</keyword>
<evidence type="ECO:0000313" key="2">
    <source>
        <dbReference type="Proteomes" id="UP000016361"/>
    </source>
</evidence>
<dbReference type="EMBL" id="BASH01000006">
    <property type="protein sequence ID" value="GAD17284.1"/>
    <property type="molecule type" value="Genomic_DNA"/>
</dbReference>
<sequence>MPGIVEYGVQSILGNTKIAWIMQGHQVFEIGQDYHDPEKPHECAEP</sequence>
<reference evidence="2" key="1">
    <citation type="journal article" date="2013" name="Genome Announc.">
        <title>Draft Genome Sequence of D-Branched-Chain Amino Acid Producer Lactobacillus otakiensis JCM 15040T, Isolated from a Traditional Japanese Pickle.</title>
        <authorList>
            <person name="Doi K."/>
            <person name="Mori K."/>
            <person name="Mutaguchi Y."/>
            <person name="Tashiro K."/>
            <person name="Fujino Y."/>
            <person name="Ohmori T."/>
            <person name="Kuhara S."/>
            <person name="Ohshima T."/>
        </authorList>
    </citation>
    <scope>NUCLEOTIDE SEQUENCE [LARGE SCALE GENOMIC DNA]</scope>
    <source>
        <strain evidence="2">JCM 15040</strain>
    </source>
</reference>
<comment type="caution">
    <text evidence="1">The sequence shown here is derived from an EMBL/GenBank/DDBJ whole genome shotgun (WGS) entry which is preliminary data.</text>
</comment>
<organism evidence="1 2">
    <name type="scientific">Lentilactobacillus otakiensis DSM 19908 = JCM 15040</name>
    <dbReference type="NCBI Taxonomy" id="1423780"/>
    <lineage>
        <taxon>Bacteria</taxon>
        <taxon>Bacillati</taxon>
        <taxon>Bacillota</taxon>
        <taxon>Bacilli</taxon>
        <taxon>Lactobacillales</taxon>
        <taxon>Lactobacillaceae</taxon>
        <taxon>Lentilactobacillus</taxon>
    </lineage>
</organism>
<gene>
    <name evidence="1" type="ORF">LOT_1822</name>
</gene>
<accession>S4NEC4</accession>
<evidence type="ECO:0000313" key="1">
    <source>
        <dbReference type="EMBL" id="GAD17284.1"/>
    </source>
</evidence>
<name>S4NEC4_9LACO</name>
<dbReference type="AlphaFoldDB" id="S4NEC4"/>
<dbReference type="Proteomes" id="UP000016361">
    <property type="component" value="Unassembled WGS sequence"/>
</dbReference>